<accession>A0A543PG92</accession>
<keyword evidence="7" id="KW-0520">NAD</keyword>
<keyword evidence="6 8" id="KW-0472">Membrane</keyword>
<evidence type="ECO:0000256" key="8">
    <source>
        <dbReference type="SAM" id="Phobius"/>
    </source>
</evidence>
<dbReference type="AlphaFoldDB" id="A0A543PG92"/>
<evidence type="ECO:0000313" key="10">
    <source>
        <dbReference type="Proteomes" id="UP000319865"/>
    </source>
</evidence>
<keyword evidence="3" id="KW-0813">Transport</keyword>
<sequence>MVALLSLAALVAAGIVGLYALSSALRTAREPAAVLSYESGLLPQQHAVSRYHARWYAVTVLFLAFDMEMIFMYPWAVVVADMGAAAVVEMFGFLAVLLVGVTYVWREGALRWT</sequence>
<comment type="caution">
    <text evidence="9">The sequence shown here is derived from an EMBL/GenBank/DDBJ whole genome shotgun (WGS) entry which is preliminary data.</text>
</comment>
<comment type="catalytic activity">
    <reaction evidence="7">
        <text>a quinone + NADH + 5 H(+)(in) = a quinol + NAD(+) + 4 H(+)(out)</text>
        <dbReference type="Rhea" id="RHEA:57888"/>
        <dbReference type="ChEBI" id="CHEBI:15378"/>
        <dbReference type="ChEBI" id="CHEBI:24646"/>
        <dbReference type="ChEBI" id="CHEBI:57540"/>
        <dbReference type="ChEBI" id="CHEBI:57945"/>
        <dbReference type="ChEBI" id="CHEBI:132124"/>
    </reaction>
</comment>
<dbReference type="EMBL" id="VFQE01000001">
    <property type="protein sequence ID" value="TQN43095.1"/>
    <property type="molecule type" value="Genomic_DNA"/>
</dbReference>
<evidence type="ECO:0000313" key="9">
    <source>
        <dbReference type="EMBL" id="TQN43095.1"/>
    </source>
</evidence>
<feature type="transmembrane region" description="Helical" evidence="8">
    <location>
        <begin position="83"/>
        <end position="105"/>
    </location>
</feature>
<dbReference type="GO" id="GO:0030964">
    <property type="term" value="C:NADH dehydrogenase complex"/>
    <property type="evidence" value="ECO:0007669"/>
    <property type="project" value="TreeGrafter"/>
</dbReference>
<dbReference type="PANTHER" id="PTHR11058:SF9">
    <property type="entry name" value="NADH-UBIQUINONE OXIDOREDUCTASE CHAIN 3"/>
    <property type="match status" value="1"/>
</dbReference>
<comment type="similarity">
    <text evidence="2 7">Belongs to the complex I subunit 3 family.</text>
</comment>
<keyword evidence="5 8" id="KW-1133">Transmembrane helix</keyword>
<gene>
    <name evidence="9" type="ORF">FHU33_2519</name>
</gene>
<evidence type="ECO:0000256" key="7">
    <source>
        <dbReference type="RuleBase" id="RU003639"/>
    </source>
</evidence>
<proteinExistence type="inferred from homology"/>
<dbReference type="GO" id="GO:0048038">
    <property type="term" value="F:quinone binding"/>
    <property type="evidence" value="ECO:0007669"/>
    <property type="project" value="UniProtKB-KW"/>
</dbReference>
<organism evidence="9 10">
    <name type="scientific">Blastococcus colisei</name>
    <dbReference type="NCBI Taxonomy" id="1564162"/>
    <lineage>
        <taxon>Bacteria</taxon>
        <taxon>Bacillati</taxon>
        <taxon>Actinomycetota</taxon>
        <taxon>Actinomycetes</taxon>
        <taxon>Geodermatophilales</taxon>
        <taxon>Geodermatophilaceae</taxon>
        <taxon>Blastococcus</taxon>
    </lineage>
</organism>
<dbReference type="PANTHER" id="PTHR11058">
    <property type="entry name" value="NADH-UBIQUINONE OXIDOREDUCTASE CHAIN 3"/>
    <property type="match status" value="1"/>
</dbReference>
<dbReference type="GO" id="GO:0008137">
    <property type="term" value="F:NADH dehydrogenase (ubiquinone) activity"/>
    <property type="evidence" value="ECO:0007669"/>
    <property type="project" value="InterPro"/>
</dbReference>
<dbReference type="Pfam" id="PF00507">
    <property type="entry name" value="Oxidored_q4"/>
    <property type="match status" value="1"/>
</dbReference>
<dbReference type="Gene3D" id="1.20.58.1610">
    <property type="entry name" value="NADH:ubiquinone/plastoquinone oxidoreductase, chain 3"/>
    <property type="match status" value="1"/>
</dbReference>
<dbReference type="OrthoDB" id="3747048at2"/>
<dbReference type="EC" id="7.1.1.-" evidence="7"/>
<evidence type="ECO:0000256" key="4">
    <source>
        <dbReference type="ARBA" id="ARBA00022692"/>
    </source>
</evidence>
<evidence type="ECO:0000256" key="3">
    <source>
        <dbReference type="ARBA" id="ARBA00022448"/>
    </source>
</evidence>
<evidence type="ECO:0000256" key="5">
    <source>
        <dbReference type="ARBA" id="ARBA00022989"/>
    </source>
</evidence>
<reference evidence="9 10" key="1">
    <citation type="submission" date="2019-06" db="EMBL/GenBank/DDBJ databases">
        <title>Sequencing the genomes of 1000 actinobacteria strains.</title>
        <authorList>
            <person name="Klenk H.-P."/>
        </authorList>
    </citation>
    <scope>NUCLEOTIDE SEQUENCE [LARGE SCALE GENOMIC DNA]</scope>
    <source>
        <strain evidence="9 10">DSM 46837</strain>
    </source>
</reference>
<comment type="subcellular location">
    <subcellularLocation>
        <location evidence="7">Cell membrane</location>
        <topology evidence="7">Multi-pass membrane protein</topology>
    </subcellularLocation>
    <subcellularLocation>
        <location evidence="1">Membrane</location>
    </subcellularLocation>
</comment>
<name>A0A543PG92_9ACTN</name>
<dbReference type="RefSeq" id="WP_142025639.1">
    <property type="nucleotide sequence ID" value="NZ_VFQE01000001.1"/>
</dbReference>
<dbReference type="InterPro" id="IPR038430">
    <property type="entry name" value="NDAH_ubi_oxred_su3_sf"/>
</dbReference>
<evidence type="ECO:0000256" key="6">
    <source>
        <dbReference type="ARBA" id="ARBA00023136"/>
    </source>
</evidence>
<feature type="transmembrane region" description="Helical" evidence="8">
    <location>
        <begin position="55"/>
        <end position="76"/>
    </location>
</feature>
<evidence type="ECO:0000256" key="1">
    <source>
        <dbReference type="ARBA" id="ARBA00004370"/>
    </source>
</evidence>
<dbReference type="Proteomes" id="UP000319865">
    <property type="component" value="Unassembled WGS sequence"/>
</dbReference>
<evidence type="ECO:0000256" key="2">
    <source>
        <dbReference type="ARBA" id="ARBA00008472"/>
    </source>
</evidence>
<dbReference type="InterPro" id="IPR000440">
    <property type="entry name" value="NADH_UbQ/plastoQ_OxRdtase_su3"/>
</dbReference>
<keyword evidence="10" id="KW-1185">Reference proteome</keyword>
<keyword evidence="4 7" id="KW-0812">Transmembrane</keyword>
<keyword evidence="7" id="KW-0874">Quinone</keyword>
<protein>
    <recommendedName>
        <fullName evidence="7">NADH-quinone oxidoreductase subunit</fullName>
        <ecNumber evidence="7">7.1.1.-</ecNumber>
    </recommendedName>
</protein>
<dbReference type="GO" id="GO:0005886">
    <property type="term" value="C:plasma membrane"/>
    <property type="evidence" value="ECO:0007669"/>
    <property type="project" value="UniProtKB-SubCell"/>
</dbReference>
<comment type="function">
    <text evidence="7">NDH-1 shuttles electrons from NADH, via FMN and iron-sulfur (Fe-S) centers, to quinones in the respiratory chain.</text>
</comment>